<protein>
    <submittedName>
        <fullName evidence="1">Uncharacterized protein</fullName>
    </submittedName>
</protein>
<reference evidence="1" key="1">
    <citation type="submission" date="2019-08" db="EMBL/GenBank/DDBJ databases">
        <authorList>
            <person name="Kucharzyk K."/>
            <person name="Murdoch R.W."/>
            <person name="Higgins S."/>
            <person name="Loffler F."/>
        </authorList>
    </citation>
    <scope>NUCLEOTIDE SEQUENCE</scope>
</reference>
<proteinExistence type="predicted"/>
<comment type="caution">
    <text evidence="1">The sequence shown here is derived from an EMBL/GenBank/DDBJ whole genome shotgun (WGS) entry which is preliminary data.</text>
</comment>
<organism evidence="1">
    <name type="scientific">bioreactor metagenome</name>
    <dbReference type="NCBI Taxonomy" id="1076179"/>
    <lineage>
        <taxon>unclassified sequences</taxon>
        <taxon>metagenomes</taxon>
        <taxon>ecological metagenomes</taxon>
    </lineage>
</organism>
<evidence type="ECO:0000313" key="1">
    <source>
        <dbReference type="EMBL" id="MPM35436.1"/>
    </source>
</evidence>
<dbReference type="EMBL" id="VSSQ01007284">
    <property type="protein sequence ID" value="MPM35436.1"/>
    <property type="molecule type" value="Genomic_DNA"/>
</dbReference>
<sequence>MNAQSKPFDPLKTVEKDGYLVIVEDMGSVLIKTRGFKKSSDQVFKAEKRLTMSTFPSGTMK</sequence>
<accession>A0A644Z3K7</accession>
<dbReference type="AlphaFoldDB" id="A0A644Z3K7"/>
<gene>
    <name evidence="1" type="ORF">SDC9_82028</name>
</gene>
<name>A0A644Z3K7_9ZZZZ</name>